<dbReference type="PANTHER" id="PTHR24198">
    <property type="entry name" value="ANKYRIN REPEAT AND PROTEIN KINASE DOMAIN-CONTAINING PROTEIN"/>
    <property type="match status" value="1"/>
</dbReference>
<feature type="compositionally biased region" description="Basic residues" evidence="5">
    <location>
        <begin position="439"/>
        <end position="457"/>
    </location>
</feature>
<evidence type="ECO:0000256" key="6">
    <source>
        <dbReference type="SAM" id="Phobius"/>
    </source>
</evidence>
<feature type="repeat" description="ANK" evidence="3">
    <location>
        <begin position="184"/>
        <end position="216"/>
    </location>
</feature>
<feature type="repeat" description="ANK" evidence="3">
    <location>
        <begin position="220"/>
        <end position="252"/>
    </location>
</feature>
<keyword evidence="4" id="KW-0175">Coiled coil</keyword>
<evidence type="ECO:0000256" key="4">
    <source>
        <dbReference type="SAM" id="Coils"/>
    </source>
</evidence>
<evidence type="ECO:0000256" key="3">
    <source>
        <dbReference type="PROSITE-ProRule" id="PRU00023"/>
    </source>
</evidence>
<dbReference type="PANTHER" id="PTHR24198:SF165">
    <property type="entry name" value="ANKYRIN REPEAT-CONTAINING PROTEIN-RELATED"/>
    <property type="match status" value="1"/>
</dbReference>
<dbReference type="STRING" id="441375.B6AIW4"/>
<dbReference type="GeneID" id="6997603"/>
<dbReference type="Gene3D" id="1.25.40.20">
    <property type="entry name" value="Ankyrin repeat-containing domain"/>
    <property type="match status" value="2"/>
</dbReference>
<keyword evidence="8" id="KW-1185">Reference proteome</keyword>
<reference evidence="7" key="1">
    <citation type="submission" date="2008-06" db="EMBL/GenBank/DDBJ databases">
        <authorList>
            <person name="Lorenzi H."/>
            <person name="Inman J."/>
            <person name="Miller J."/>
            <person name="Schobel S."/>
            <person name="Amedeo P."/>
            <person name="Caler E.V."/>
            <person name="da Silva J."/>
        </authorList>
    </citation>
    <scope>NUCLEOTIDE SEQUENCE [LARGE SCALE GENOMIC DNA]</scope>
    <source>
        <strain evidence="7">RN66</strain>
    </source>
</reference>
<dbReference type="OMA" id="NDARMTY"/>
<gene>
    <name evidence="7" type="ORF">CMU_011030</name>
</gene>
<feature type="coiled-coil region" evidence="4">
    <location>
        <begin position="370"/>
        <end position="397"/>
    </location>
</feature>
<dbReference type="EMBL" id="DS989737">
    <property type="protein sequence ID" value="EEA08155.1"/>
    <property type="molecule type" value="Genomic_DNA"/>
</dbReference>
<keyword evidence="1" id="KW-0677">Repeat</keyword>
<sequence length="457" mass="51796">MIEKCVKCINKSNAKELACLLGLNCSIEDTTNLNEEIDVNSLTKKGATLLHLACEKQDQECLKVLLSHPYININIIDPLTGWTPLITLINSGGDRDCLDILLEKKPNLLLCDKFLENSPLHWAAKLELPHVIYRLVKSGASINYVSRYSGLTPLHVSIIDGCEESASELISLSADPMIRDDDYEGYTALHLAVINNLPNIAINILESKSSIDTNNCIDNSGNTPLHLAYSQGLVALANRLENYGFDNTRENVNGETPIDLYNKWLQTNKLDKQIIQESKRGIKETRNKKHHIGIDEIIETPVSQFFIKYGLAEKNTSEKDNKKNICKGEFLFKLFYKAGYTEVDNKFVELTDLYIAKIGVKDAAVRSNILRAIQQELKYNQEQLEKLLQEKAKYKRKKTAIYIIIGLLSCIVIFYITYIFLQAVVDKQSNLPRGSRSTTRNKKSHSYYAKRKAQFDL</sequence>
<evidence type="ECO:0000313" key="8">
    <source>
        <dbReference type="Proteomes" id="UP000001460"/>
    </source>
</evidence>
<dbReference type="SUPFAM" id="SSF48403">
    <property type="entry name" value="Ankyrin repeat"/>
    <property type="match status" value="1"/>
</dbReference>
<dbReference type="AlphaFoldDB" id="B6AIW4"/>
<dbReference type="OrthoDB" id="408027at2759"/>
<dbReference type="RefSeq" id="XP_002142504.1">
    <property type="nucleotide sequence ID" value="XM_002142468.1"/>
</dbReference>
<dbReference type="InterPro" id="IPR002110">
    <property type="entry name" value="Ankyrin_rpt"/>
</dbReference>
<dbReference type="Proteomes" id="UP000001460">
    <property type="component" value="Unassembled WGS sequence"/>
</dbReference>
<evidence type="ECO:0000313" key="7">
    <source>
        <dbReference type="EMBL" id="EEA08155.1"/>
    </source>
</evidence>
<feature type="repeat" description="ANK" evidence="3">
    <location>
        <begin position="149"/>
        <end position="181"/>
    </location>
</feature>
<keyword evidence="6" id="KW-1133">Transmembrane helix</keyword>
<accession>B6AIW4</accession>
<dbReference type="SMART" id="SM00248">
    <property type="entry name" value="ANK"/>
    <property type="match status" value="6"/>
</dbReference>
<dbReference type="VEuPathDB" id="CryptoDB:CMU_011030"/>
<feature type="region of interest" description="Disordered" evidence="5">
    <location>
        <begin position="431"/>
        <end position="457"/>
    </location>
</feature>
<dbReference type="Pfam" id="PF12796">
    <property type="entry name" value="Ank_2"/>
    <property type="match status" value="2"/>
</dbReference>
<evidence type="ECO:0000256" key="5">
    <source>
        <dbReference type="SAM" id="MobiDB-lite"/>
    </source>
</evidence>
<dbReference type="eggNOG" id="KOG0504">
    <property type="taxonomic scope" value="Eukaryota"/>
</dbReference>
<evidence type="ECO:0000256" key="1">
    <source>
        <dbReference type="ARBA" id="ARBA00022737"/>
    </source>
</evidence>
<dbReference type="PROSITE" id="PS50088">
    <property type="entry name" value="ANK_REPEAT"/>
    <property type="match status" value="4"/>
</dbReference>
<proteinExistence type="predicted"/>
<organism evidence="7 8">
    <name type="scientific">Cryptosporidium muris (strain RN66)</name>
    <dbReference type="NCBI Taxonomy" id="441375"/>
    <lineage>
        <taxon>Eukaryota</taxon>
        <taxon>Sar</taxon>
        <taxon>Alveolata</taxon>
        <taxon>Apicomplexa</taxon>
        <taxon>Conoidasida</taxon>
        <taxon>Coccidia</taxon>
        <taxon>Eucoccidiorida</taxon>
        <taxon>Eimeriorina</taxon>
        <taxon>Cryptosporidiidae</taxon>
        <taxon>Cryptosporidium</taxon>
    </lineage>
</organism>
<protein>
    <submittedName>
        <fullName evidence="7">Uncharacterized protein</fullName>
    </submittedName>
</protein>
<dbReference type="PROSITE" id="PS50297">
    <property type="entry name" value="ANK_REP_REGION"/>
    <property type="match status" value="1"/>
</dbReference>
<dbReference type="InterPro" id="IPR036770">
    <property type="entry name" value="Ankyrin_rpt-contain_sf"/>
</dbReference>
<feature type="transmembrane region" description="Helical" evidence="6">
    <location>
        <begin position="400"/>
        <end position="421"/>
    </location>
</feature>
<name>B6AIW4_CRYMR</name>
<evidence type="ECO:0000256" key="2">
    <source>
        <dbReference type="ARBA" id="ARBA00023043"/>
    </source>
</evidence>
<keyword evidence="6" id="KW-0812">Transmembrane</keyword>
<feature type="repeat" description="ANK" evidence="3">
    <location>
        <begin position="115"/>
        <end position="147"/>
    </location>
</feature>
<keyword evidence="2 3" id="KW-0040">ANK repeat</keyword>
<keyword evidence="6" id="KW-0472">Membrane</keyword>